<dbReference type="GO" id="GO:0016788">
    <property type="term" value="F:hydrolase activity, acting on ester bonds"/>
    <property type="evidence" value="ECO:0007669"/>
    <property type="project" value="InterPro"/>
</dbReference>
<name>A0AA38Z4E2_VITRO</name>
<dbReference type="AlphaFoldDB" id="A0AA38Z4E2"/>
<evidence type="ECO:0000256" key="2">
    <source>
        <dbReference type="ARBA" id="ARBA00022729"/>
    </source>
</evidence>
<evidence type="ECO:0000313" key="6">
    <source>
        <dbReference type="EMBL" id="KAJ9682069.1"/>
    </source>
</evidence>
<keyword evidence="7" id="KW-1185">Reference proteome</keyword>
<gene>
    <name evidence="6" type="ORF">PVL29_018114</name>
</gene>
<dbReference type="InterPro" id="IPR001087">
    <property type="entry name" value="GDSL"/>
</dbReference>
<keyword evidence="4" id="KW-0325">Glycoprotein</keyword>
<dbReference type="CDD" id="cd01837">
    <property type="entry name" value="SGNH_plant_lipase_like"/>
    <property type="match status" value="1"/>
</dbReference>
<dbReference type="InterPro" id="IPR035669">
    <property type="entry name" value="SGNH_plant_lipase-like"/>
</dbReference>
<evidence type="ECO:0000313" key="7">
    <source>
        <dbReference type="Proteomes" id="UP001168098"/>
    </source>
</evidence>
<protein>
    <recommendedName>
        <fullName evidence="8">GDSL esterase/lipase</fullName>
    </recommendedName>
</protein>
<dbReference type="Gene3D" id="3.40.50.1110">
    <property type="entry name" value="SGNH hydrolase"/>
    <property type="match status" value="1"/>
</dbReference>
<accession>A0AA38Z4E2</accession>
<keyword evidence="2 5" id="KW-0732">Signal</keyword>
<comment type="caution">
    <text evidence="6">The sequence shown here is derived from an EMBL/GenBank/DDBJ whole genome shotgun (WGS) entry which is preliminary data.</text>
</comment>
<evidence type="ECO:0000256" key="1">
    <source>
        <dbReference type="ARBA" id="ARBA00008668"/>
    </source>
</evidence>
<dbReference type="Proteomes" id="UP001168098">
    <property type="component" value="Unassembled WGS sequence"/>
</dbReference>
<dbReference type="InterPro" id="IPR036514">
    <property type="entry name" value="SGNH_hydro_sf"/>
</dbReference>
<dbReference type="PANTHER" id="PTHR22835:SF536">
    <property type="entry name" value="OS05G0401000 PROTEIN"/>
    <property type="match status" value="1"/>
</dbReference>
<evidence type="ECO:0000256" key="5">
    <source>
        <dbReference type="SAM" id="SignalP"/>
    </source>
</evidence>
<dbReference type="Pfam" id="PF00657">
    <property type="entry name" value="Lipase_GDSL"/>
    <property type="match status" value="1"/>
</dbReference>
<feature type="chain" id="PRO_5041288870" description="GDSL esterase/lipase" evidence="5">
    <location>
        <begin position="24"/>
        <end position="367"/>
    </location>
</feature>
<sequence>MATKTFILEILILISAFSPLSNSIDFDFPAVFNFGDSNSDTGRLVAGMGDRLDPPNGQTYFQKPSGRFCDGRLIMDFLMDAMGLPFLSPYLDSVGMPNFPEGCNFAVAGSTILPGASSVIPFSFRVQVAQFLRFKNRVLELLAQDKEYEKCVPREDYFQKGLYMFDIGQNDLAYAFNSKSLDQILASVPIILAEFEFGLKELYEQRARNFWIHNMGPLGCLPQNIARFGAHPSKLDELGCVSSHNQASMLFNLQLHALCRKLQAQFSDAEVIYVDIFTIKSNLIANYSHYGFKQPLMACCGYGGAPLKYNHQVNCGKGRVVEGTSVTDKGCSDSTEHVNWDGIHYTEASNQYVSSQILTGKYSDPPF</sequence>
<feature type="signal peptide" evidence="5">
    <location>
        <begin position="1"/>
        <end position="23"/>
    </location>
</feature>
<proteinExistence type="inferred from homology"/>
<organism evidence="6 7">
    <name type="scientific">Vitis rotundifolia</name>
    <name type="common">Muscadine grape</name>
    <dbReference type="NCBI Taxonomy" id="103349"/>
    <lineage>
        <taxon>Eukaryota</taxon>
        <taxon>Viridiplantae</taxon>
        <taxon>Streptophyta</taxon>
        <taxon>Embryophyta</taxon>
        <taxon>Tracheophyta</taxon>
        <taxon>Spermatophyta</taxon>
        <taxon>Magnoliopsida</taxon>
        <taxon>eudicotyledons</taxon>
        <taxon>Gunneridae</taxon>
        <taxon>Pentapetalae</taxon>
        <taxon>rosids</taxon>
        <taxon>Vitales</taxon>
        <taxon>Vitaceae</taxon>
        <taxon>Viteae</taxon>
        <taxon>Vitis</taxon>
    </lineage>
</organism>
<evidence type="ECO:0008006" key="8">
    <source>
        <dbReference type="Google" id="ProtNLM"/>
    </source>
</evidence>
<keyword evidence="3" id="KW-0378">Hydrolase</keyword>
<dbReference type="EMBL" id="JARBHA010000014">
    <property type="protein sequence ID" value="KAJ9682069.1"/>
    <property type="molecule type" value="Genomic_DNA"/>
</dbReference>
<reference evidence="6 7" key="1">
    <citation type="journal article" date="2023" name="BMC Biotechnol.">
        <title>Vitis rotundifolia cv Carlos genome sequencing.</title>
        <authorList>
            <person name="Huff M."/>
            <person name="Hulse-Kemp A."/>
            <person name="Scheffler B."/>
            <person name="Youngblood R."/>
            <person name="Simpson S."/>
            <person name="Babiker E."/>
            <person name="Staton M."/>
        </authorList>
    </citation>
    <scope>NUCLEOTIDE SEQUENCE [LARGE SCALE GENOMIC DNA]</scope>
    <source>
        <tissue evidence="6">Leaf</tissue>
    </source>
</reference>
<comment type="similarity">
    <text evidence="1">Belongs to the 'GDSL' lipolytic enzyme family.</text>
</comment>
<dbReference type="PANTHER" id="PTHR22835">
    <property type="entry name" value="ZINC FINGER FYVE DOMAIN CONTAINING PROTEIN"/>
    <property type="match status" value="1"/>
</dbReference>
<evidence type="ECO:0000256" key="4">
    <source>
        <dbReference type="ARBA" id="ARBA00023180"/>
    </source>
</evidence>
<evidence type="ECO:0000256" key="3">
    <source>
        <dbReference type="ARBA" id="ARBA00022801"/>
    </source>
</evidence>